<dbReference type="EMBL" id="GBRH01245301">
    <property type="protein sequence ID" value="JAD52594.1"/>
    <property type="molecule type" value="Transcribed_RNA"/>
</dbReference>
<accession>A0A0A9ALR0</accession>
<organism evidence="1">
    <name type="scientific">Arundo donax</name>
    <name type="common">Giant reed</name>
    <name type="synonym">Donax arundinaceus</name>
    <dbReference type="NCBI Taxonomy" id="35708"/>
    <lineage>
        <taxon>Eukaryota</taxon>
        <taxon>Viridiplantae</taxon>
        <taxon>Streptophyta</taxon>
        <taxon>Embryophyta</taxon>
        <taxon>Tracheophyta</taxon>
        <taxon>Spermatophyta</taxon>
        <taxon>Magnoliopsida</taxon>
        <taxon>Liliopsida</taxon>
        <taxon>Poales</taxon>
        <taxon>Poaceae</taxon>
        <taxon>PACMAD clade</taxon>
        <taxon>Arundinoideae</taxon>
        <taxon>Arundineae</taxon>
        <taxon>Arundo</taxon>
    </lineage>
</organism>
<evidence type="ECO:0000313" key="1">
    <source>
        <dbReference type="EMBL" id="JAD52594.1"/>
    </source>
</evidence>
<dbReference type="AlphaFoldDB" id="A0A0A9ALR0"/>
<protein>
    <submittedName>
        <fullName evidence="1">Uncharacterized protein</fullName>
    </submittedName>
</protein>
<reference evidence="1" key="2">
    <citation type="journal article" date="2015" name="Data Brief">
        <title>Shoot transcriptome of the giant reed, Arundo donax.</title>
        <authorList>
            <person name="Barrero R.A."/>
            <person name="Guerrero F.D."/>
            <person name="Moolhuijzen P."/>
            <person name="Goolsby J.A."/>
            <person name="Tidwell J."/>
            <person name="Bellgard S.E."/>
            <person name="Bellgard M.I."/>
        </authorList>
    </citation>
    <scope>NUCLEOTIDE SEQUENCE</scope>
    <source>
        <tissue evidence="1">Shoot tissue taken approximately 20 cm above the soil surface</tissue>
    </source>
</reference>
<reference evidence="1" key="1">
    <citation type="submission" date="2014-09" db="EMBL/GenBank/DDBJ databases">
        <authorList>
            <person name="Magalhaes I.L.F."/>
            <person name="Oliveira U."/>
            <person name="Santos F.R."/>
            <person name="Vidigal T.H.D.A."/>
            <person name="Brescovit A.D."/>
            <person name="Santos A.J."/>
        </authorList>
    </citation>
    <scope>NUCLEOTIDE SEQUENCE</scope>
    <source>
        <tissue evidence="1">Shoot tissue taken approximately 20 cm above the soil surface</tissue>
    </source>
</reference>
<name>A0A0A9ALR0_ARUDO</name>
<sequence>MIPCAVCCTHTSLYNVHSPSISILSRPADQVAQSDPPFPRAG</sequence>
<proteinExistence type="predicted"/>